<dbReference type="AlphaFoldDB" id="A0A1M5SSR3"/>
<evidence type="ECO:0000313" key="3">
    <source>
        <dbReference type="Proteomes" id="UP000184357"/>
    </source>
</evidence>
<sequence>MDVRVLSLCGFALSGACQVALGALEFANGAVAEAGLSVIVGLGVLWVFGRPLVRGDDLNGVAARPAFAAVGVGLGVVSVAVLLYTLGA</sequence>
<keyword evidence="1" id="KW-1133">Transmembrane helix</keyword>
<reference evidence="2 3" key="1">
    <citation type="submission" date="2016-11" db="EMBL/GenBank/DDBJ databases">
        <authorList>
            <person name="Jaros S."/>
            <person name="Januszkiewicz K."/>
            <person name="Wedrychowicz H."/>
        </authorList>
    </citation>
    <scope>NUCLEOTIDE SEQUENCE [LARGE SCALE GENOMIC DNA]</scope>
    <source>
        <strain evidence="2 3">DSM 9297</strain>
    </source>
</reference>
<evidence type="ECO:0000256" key="1">
    <source>
        <dbReference type="SAM" id="Phobius"/>
    </source>
</evidence>
<feature type="transmembrane region" description="Helical" evidence="1">
    <location>
        <begin position="32"/>
        <end position="53"/>
    </location>
</feature>
<dbReference type="Proteomes" id="UP000184357">
    <property type="component" value="Unassembled WGS sequence"/>
</dbReference>
<dbReference type="STRING" id="43928.SAMN05443636_2505"/>
<feature type="transmembrane region" description="Helical" evidence="1">
    <location>
        <begin position="65"/>
        <end position="86"/>
    </location>
</feature>
<gene>
    <name evidence="2" type="ORF">SAMN05443636_2505</name>
</gene>
<evidence type="ECO:0000313" key="2">
    <source>
        <dbReference type="EMBL" id="SHH41584.1"/>
    </source>
</evidence>
<name>A0A1M5SSR3_9EURY</name>
<dbReference type="PROSITE" id="PS51257">
    <property type="entry name" value="PROKAR_LIPOPROTEIN"/>
    <property type="match status" value="1"/>
</dbReference>
<organism evidence="2 3">
    <name type="scientific">Halobaculum gomorrense</name>
    <dbReference type="NCBI Taxonomy" id="43928"/>
    <lineage>
        <taxon>Archaea</taxon>
        <taxon>Methanobacteriati</taxon>
        <taxon>Methanobacteriota</taxon>
        <taxon>Stenosarchaea group</taxon>
        <taxon>Halobacteria</taxon>
        <taxon>Halobacteriales</taxon>
        <taxon>Haloferacaceae</taxon>
        <taxon>Halobaculum</taxon>
    </lineage>
</organism>
<protein>
    <submittedName>
        <fullName evidence="2">Uncharacterized protein</fullName>
    </submittedName>
</protein>
<keyword evidence="3" id="KW-1185">Reference proteome</keyword>
<accession>A0A1M5SSR3</accession>
<keyword evidence="1" id="KW-0812">Transmembrane</keyword>
<dbReference type="EMBL" id="FQWV01000007">
    <property type="protein sequence ID" value="SHH41584.1"/>
    <property type="molecule type" value="Genomic_DNA"/>
</dbReference>
<proteinExistence type="predicted"/>
<keyword evidence="1" id="KW-0472">Membrane</keyword>